<dbReference type="OrthoDB" id="10314905at2759"/>
<dbReference type="InParanoid" id="T0RIQ6"/>
<dbReference type="AlphaFoldDB" id="T0RIQ6"/>
<evidence type="ECO:0000313" key="2">
    <source>
        <dbReference type="EMBL" id="EQC32248.1"/>
    </source>
</evidence>
<evidence type="ECO:0000256" key="1">
    <source>
        <dbReference type="SAM" id="Phobius"/>
    </source>
</evidence>
<dbReference type="GeneID" id="19950725"/>
<keyword evidence="1" id="KW-0812">Transmembrane</keyword>
<keyword evidence="3" id="KW-1185">Reference proteome</keyword>
<keyword evidence="1" id="KW-1133">Transmembrane helix</keyword>
<protein>
    <submittedName>
        <fullName evidence="2">Uncharacterized protein</fullName>
    </submittedName>
</protein>
<keyword evidence="1" id="KW-0472">Membrane</keyword>
<dbReference type="VEuPathDB" id="FungiDB:SDRG_09998"/>
<name>T0RIQ6_SAPDV</name>
<accession>T0RIQ6</accession>
<proteinExistence type="predicted"/>
<dbReference type="Proteomes" id="UP000030762">
    <property type="component" value="Unassembled WGS sequence"/>
</dbReference>
<organism evidence="2 3">
    <name type="scientific">Saprolegnia diclina (strain VS20)</name>
    <dbReference type="NCBI Taxonomy" id="1156394"/>
    <lineage>
        <taxon>Eukaryota</taxon>
        <taxon>Sar</taxon>
        <taxon>Stramenopiles</taxon>
        <taxon>Oomycota</taxon>
        <taxon>Saprolegniomycetes</taxon>
        <taxon>Saprolegniales</taxon>
        <taxon>Saprolegniaceae</taxon>
        <taxon>Saprolegnia</taxon>
    </lineage>
</organism>
<evidence type="ECO:0000313" key="3">
    <source>
        <dbReference type="Proteomes" id="UP000030762"/>
    </source>
</evidence>
<sequence>MAALPHASDSTREIRPPRLRAAVFRANWTDSDLRGENLRPENDYDNLAPVHRPWNKRRVEEWKRSAISREQRDWDEERKAYSRLQPVARRKHLHAIDEVEYNSEDALYSAAFLFLFAFVMIKFVCGSPDYPPSRRYRYEYDEVE</sequence>
<gene>
    <name evidence="2" type="ORF">SDRG_09998</name>
</gene>
<feature type="transmembrane region" description="Helical" evidence="1">
    <location>
        <begin position="106"/>
        <end position="125"/>
    </location>
</feature>
<dbReference type="RefSeq" id="XP_008614189.1">
    <property type="nucleotide sequence ID" value="XM_008615967.1"/>
</dbReference>
<dbReference type="OMA" id="AVFRANW"/>
<dbReference type="EMBL" id="JH767164">
    <property type="protein sequence ID" value="EQC32248.1"/>
    <property type="molecule type" value="Genomic_DNA"/>
</dbReference>
<reference evidence="2 3" key="1">
    <citation type="submission" date="2012-04" db="EMBL/GenBank/DDBJ databases">
        <title>The Genome Sequence of Saprolegnia declina VS20.</title>
        <authorList>
            <consortium name="The Broad Institute Genome Sequencing Platform"/>
            <person name="Russ C."/>
            <person name="Nusbaum C."/>
            <person name="Tyler B."/>
            <person name="van West P."/>
            <person name="Dieguez-Uribeondo J."/>
            <person name="de Bruijn I."/>
            <person name="Tripathy S."/>
            <person name="Jiang R."/>
            <person name="Young S.K."/>
            <person name="Zeng Q."/>
            <person name="Gargeya S."/>
            <person name="Fitzgerald M."/>
            <person name="Haas B."/>
            <person name="Abouelleil A."/>
            <person name="Alvarado L."/>
            <person name="Arachchi H.M."/>
            <person name="Berlin A."/>
            <person name="Chapman S.B."/>
            <person name="Goldberg J."/>
            <person name="Griggs A."/>
            <person name="Gujja S."/>
            <person name="Hansen M."/>
            <person name="Howarth C."/>
            <person name="Imamovic A."/>
            <person name="Larimer J."/>
            <person name="McCowen C."/>
            <person name="Montmayeur A."/>
            <person name="Murphy C."/>
            <person name="Neiman D."/>
            <person name="Pearson M."/>
            <person name="Priest M."/>
            <person name="Roberts A."/>
            <person name="Saif S."/>
            <person name="Shea T."/>
            <person name="Sisk P."/>
            <person name="Sykes S."/>
            <person name="Wortman J."/>
            <person name="Nusbaum C."/>
            <person name="Birren B."/>
        </authorList>
    </citation>
    <scope>NUCLEOTIDE SEQUENCE [LARGE SCALE GENOMIC DNA]</scope>
    <source>
        <strain evidence="2 3">VS20</strain>
    </source>
</reference>